<evidence type="ECO:0000256" key="6">
    <source>
        <dbReference type="SAM" id="MobiDB-lite"/>
    </source>
</evidence>
<comment type="subcellular location">
    <subcellularLocation>
        <location evidence="1">Nucleus</location>
    </subcellularLocation>
</comment>
<dbReference type="SUPFAM" id="SSF54928">
    <property type="entry name" value="RNA-binding domain, RBD"/>
    <property type="match status" value="5"/>
</dbReference>
<evidence type="ECO:0000313" key="8">
    <source>
        <dbReference type="Proteomes" id="UP001152795"/>
    </source>
</evidence>
<feature type="compositionally biased region" description="Basic and acidic residues" evidence="6">
    <location>
        <begin position="104"/>
        <end position="126"/>
    </location>
</feature>
<evidence type="ECO:0000256" key="1">
    <source>
        <dbReference type="ARBA" id="ARBA00004123"/>
    </source>
</evidence>
<dbReference type="AlphaFoldDB" id="A0A7D9DDC9"/>
<dbReference type="InterPro" id="IPR035979">
    <property type="entry name" value="RBD_domain_sf"/>
</dbReference>
<evidence type="ECO:0000256" key="2">
    <source>
        <dbReference type="ARBA" id="ARBA00008033"/>
    </source>
</evidence>
<feature type="compositionally biased region" description="Basic and acidic residues" evidence="6">
    <location>
        <begin position="264"/>
        <end position="283"/>
    </location>
</feature>
<dbReference type="Gene3D" id="3.30.70.330">
    <property type="match status" value="6"/>
</dbReference>
<accession>A0A7D9DDC9</accession>
<gene>
    <name evidence="7" type="ORF">PACLA_8A056657</name>
</gene>
<evidence type="ECO:0000256" key="5">
    <source>
        <dbReference type="ARBA" id="ARBA00023242"/>
    </source>
</evidence>
<dbReference type="FunFam" id="3.30.70.330:FF:000738">
    <property type="entry name" value="RNA-binding motif protein 19"/>
    <property type="match status" value="1"/>
</dbReference>
<dbReference type="Proteomes" id="UP001152795">
    <property type="component" value="Unassembled WGS sequence"/>
</dbReference>
<keyword evidence="5" id="KW-0539">Nucleus</keyword>
<dbReference type="GO" id="GO:0005634">
    <property type="term" value="C:nucleus"/>
    <property type="evidence" value="ECO:0007669"/>
    <property type="project" value="UniProtKB-SubCell"/>
</dbReference>
<evidence type="ECO:0000256" key="3">
    <source>
        <dbReference type="ARBA" id="ARBA00022737"/>
    </source>
</evidence>
<protein>
    <submittedName>
        <fullName evidence="7">Probable RNA-binding 19</fullName>
    </submittedName>
</protein>
<keyword evidence="4" id="KW-0694">RNA-binding</keyword>
<evidence type="ECO:0000313" key="7">
    <source>
        <dbReference type="EMBL" id="CAB3983048.1"/>
    </source>
</evidence>
<dbReference type="SMART" id="SM00360">
    <property type="entry name" value="RRM"/>
    <property type="match status" value="6"/>
</dbReference>
<feature type="compositionally biased region" description="Acidic residues" evidence="6">
    <location>
        <begin position="188"/>
        <end position="200"/>
    </location>
</feature>
<dbReference type="FunFam" id="3.30.70.330:FF:000240">
    <property type="entry name" value="RNA binding motif protein 19"/>
    <property type="match status" value="1"/>
</dbReference>
<feature type="compositionally biased region" description="Acidic residues" evidence="6">
    <location>
        <begin position="688"/>
        <end position="708"/>
    </location>
</feature>
<comment type="similarity">
    <text evidence="2">Belongs to the RRM MRD1 family.</text>
</comment>
<dbReference type="PROSITE" id="PS50102">
    <property type="entry name" value="RRM"/>
    <property type="match status" value="6"/>
</dbReference>
<feature type="compositionally biased region" description="Basic residues" evidence="6">
    <location>
        <begin position="252"/>
        <end position="263"/>
    </location>
</feature>
<feature type="compositionally biased region" description="Basic and acidic residues" evidence="6">
    <location>
        <begin position="290"/>
        <end position="301"/>
    </location>
</feature>
<dbReference type="CDD" id="cd12571">
    <property type="entry name" value="RRM6_RBM19"/>
    <property type="match status" value="1"/>
</dbReference>
<dbReference type="OrthoDB" id="439639at2759"/>
<dbReference type="CDD" id="cd12564">
    <property type="entry name" value="RRM1_RBM19"/>
    <property type="match status" value="1"/>
</dbReference>
<dbReference type="Pfam" id="PF00076">
    <property type="entry name" value="RRM_1"/>
    <property type="match status" value="6"/>
</dbReference>
<feature type="compositionally biased region" description="Basic and acidic residues" evidence="6">
    <location>
        <begin position="172"/>
        <end position="187"/>
    </location>
</feature>
<feature type="region of interest" description="Disordered" evidence="6">
    <location>
        <begin position="172"/>
        <end position="301"/>
    </location>
</feature>
<reference evidence="7" key="1">
    <citation type="submission" date="2020-04" db="EMBL/GenBank/DDBJ databases">
        <authorList>
            <person name="Alioto T."/>
            <person name="Alioto T."/>
            <person name="Gomez Garrido J."/>
        </authorList>
    </citation>
    <scope>NUCLEOTIDE SEQUENCE</scope>
    <source>
        <strain evidence="7">A484AB</strain>
    </source>
</reference>
<dbReference type="GO" id="GO:0003723">
    <property type="term" value="F:RNA binding"/>
    <property type="evidence" value="ECO:0007669"/>
    <property type="project" value="UniProtKB-UniRule"/>
</dbReference>
<dbReference type="InterPro" id="IPR000504">
    <property type="entry name" value="RRM_dom"/>
</dbReference>
<name>A0A7D9DDC9_PARCT</name>
<dbReference type="InterPro" id="IPR034423">
    <property type="entry name" value="RBM19_RRM5"/>
</dbReference>
<organism evidence="7 8">
    <name type="scientific">Paramuricea clavata</name>
    <name type="common">Red gorgonian</name>
    <name type="synonym">Violescent sea-whip</name>
    <dbReference type="NCBI Taxonomy" id="317549"/>
    <lineage>
        <taxon>Eukaryota</taxon>
        <taxon>Metazoa</taxon>
        <taxon>Cnidaria</taxon>
        <taxon>Anthozoa</taxon>
        <taxon>Octocorallia</taxon>
        <taxon>Malacalcyonacea</taxon>
        <taxon>Plexauridae</taxon>
        <taxon>Paramuricea</taxon>
    </lineage>
</organism>
<feature type="region of interest" description="Disordered" evidence="6">
    <location>
        <begin position="679"/>
        <end position="709"/>
    </location>
</feature>
<dbReference type="InterPro" id="IPR034421">
    <property type="entry name" value="RBM19_RRM6"/>
</dbReference>
<dbReference type="CDD" id="cd12318">
    <property type="entry name" value="RRM5_RBM19_like"/>
    <property type="match status" value="1"/>
</dbReference>
<evidence type="ECO:0000256" key="4">
    <source>
        <dbReference type="ARBA" id="ARBA00022884"/>
    </source>
</evidence>
<dbReference type="FunFam" id="3.30.70.330:FF:000277">
    <property type="entry name" value="RNA binding motif protein 19"/>
    <property type="match status" value="1"/>
</dbReference>
<dbReference type="EMBL" id="CACRXK020000569">
    <property type="protein sequence ID" value="CAB3983048.1"/>
    <property type="molecule type" value="Genomic_DNA"/>
</dbReference>
<dbReference type="PANTHER" id="PTHR10352">
    <property type="entry name" value="EUKARYOTIC TRANSLATION INITIATION FACTOR 3 SUBUNIT G"/>
    <property type="match status" value="1"/>
</dbReference>
<comment type="caution">
    <text evidence="7">The sequence shown here is derived from an EMBL/GenBank/DDBJ whole genome shotgun (WGS) entry which is preliminary data.</text>
</comment>
<sequence length="929" mass="105928">MSRLIVKNLPKNITEERMNTIFAELGQITDLKLKYTKNGVFRRFAFVGFKTHTEAQRALKHFNDTFIDTSKIQVEVCKDLGDETAPRPWSKYSEKSSAFQKKAQKVEQRKRALEGTADEGKSGEVVKKRKKGSAVLAELEDDSSFKEFLEVHKTGSQKNIWNNDEQLEVLKKDEKQVAKKEKLKFEDSSEDSDEEMNDNEAADKPLEMDTDEQQTGSKEAVNVTLSDMDYLKKKMTSEDNVNETEEKTEAKNKKKKKSKKKKDVNKDEKQTTKDNSSLEKEGTELAENQNETKDVKSEDFERKSEFTVKLRGLPFHAKKKDIEEFLSPLKILDIRMPKDSKNRPSGRAYVDLESKECIKEALKRHKDYIKGRYIEVFEDKRREMKKDEMEDEPPWMENAKELAANKDLSIAETGRLYLRNLSYACTEEELLELFSKYGPTTEVFVPIDKHSNQSMGFAFITFMMPEHAVQAFNELDGRVFQGRLLHILPAKPKRNTDTGDIIEEEDESSYKKKQKGKVASLKSKEHNWNALFLGVNAVAEIMADKYKSNKSDVLDVQSKGGLALRMALGETQVVAETKEFLLNHGVKLDAFGQPDAKRSKTVIIVKNLQHGTKLQDLENLFSPFGHLGKIILPPSGVTALVEFEKLSSAAKAFEKIAYTKFNNVPLYLEWAPADVFDTERPSKQNEKNEDEDVLDSEEQQGSESDNETSEGHVLFVKNLNFDTNEDSLKELFNEAGKVANVTIAKKKDSRNKGAILSMGYGFVEYKTKKSALNAIKKLQNYELDGHNLELKISNKIQSQDVVKRKSSSGTKQKSSKILVRNVPFEATQKELRELFGTFGELKTVRLPKKLSGTGPHRGFAFIDFLTKQDAKRAFKSLCTSTHLYGRRLVLEWADDTESVDELRKKTADYFHEPKKKVKAKDLTDELDGQ</sequence>
<proteinExistence type="inferred from homology"/>
<dbReference type="InterPro" id="IPR003954">
    <property type="entry name" value="RRM_euk-type"/>
</dbReference>
<dbReference type="InterPro" id="IPR034418">
    <property type="entry name" value="RMB19_RRM1"/>
</dbReference>
<feature type="region of interest" description="Disordered" evidence="6">
    <location>
        <begin position="86"/>
        <end position="127"/>
    </location>
</feature>
<keyword evidence="8" id="KW-1185">Reference proteome</keyword>
<keyword evidence="3" id="KW-0677">Repeat</keyword>
<dbReference type="InterPro" id="IPR012677">
    <property type="entry name" value="Nucleotide-bd_a/b_plait_sf"/>
</dbReference>
<dbReference type="SMART" id="SM00361">
    <property type="entry name" value="RRM_1"/>
    <property type="match status" value="1"/>
</dbReference>